<feature type="domain" description="Cadherin" evidence="14">
    <location>
        <begin position="39"/>
        <end position="95"/>
    </location>
</feature>
<feature type="domain" description="Cadherin" evidence="14">
    <location>
        <begin position="1626"/>
        <end position="1682"/>
    </location>
</feature>
<feature type="domain" description="Cadherin" evidence="14">
    <location>
        <begin position="1897"/>
        <end position="2001"/>
    </location>
</feature>
<dbReference type="PROSITE" id="PS00232">
    <property type="entry name" value="CADHERIN_1"/>
    <property type="match status" value="12"/>
</dbReference>
<feature type="domain" description="Cadherin" evidence="14">
    <location>
        <begin position="2675"/>
        <end position="2788"/>
    </location>
</feature>
<keyword evidence="5" id="KW-0732">Signal</keyword>
<dbReference type="FunFam" id="2.60.40.60:FF:000002">
    <property type="entry name" value="Protocadherin alpha 2"/>
    <property type="match status" value="4"/>
</dbReference>
<dbReference type="FunFam" id="2.60.40.60:FF:000004">
    <property type="entry name" value="Protocadherin 1 gamma 2"/>
    <property type="match status" value="5"/>
</dbReference>
<dbReference type="InterPro" id="IPR032455">
    <property type="entry name" value="Cadherin_C"/>
</dbReference>
<keyword evidence="10 13" id="KW-0472">Membrane</keyword>
<dbReference type="Pfam" id="PF16492">
    <property type="entry name" value="Cadherin_C_2"/>
    <property type="match status" value="3"/>
</dbReference>
<keyword evidence="6" id="KW-0677">Repeat</keyword>
<dbReference type="Pfam" id="PF00028">
    <property type="entry name" value="Cadherin"/>
    <property type="match status" value="17"/>
</dbReference>
<feature type="domain" description="Cadherin" evidence="14">
    <location>
        <begin position="310"/>
        <end position="414"/>
    </location>
</feature>
<evidence type="ECO:0000256" key="11">
    <source>
        <dbReference type="ARBA" id="ARBA00023180"/>
    </source>
</evidence>
<dbReference type="STRING" id="8022.A0A060XB51"/>
<evidence type="ECO:0000256" key="4">
    <source>
        <dbReference type="ARBA" id="ARBA00022692"/>
    </source>
</evidence>
<proteinExistence type="predicted"/>
<feature type="transmembrane region" description="Helical" evidence="13">
    <location>
        <begin position="1545"/>
        <end position="1570"/>
    </location>
</feature>
<keyword evidence="3" id="KW-1003">Cell membrane</keyword>
<keyword evidence="8" id="KW-0130">Cell adhesion</keyword>
<feature type="domain" description="Cadherin" evidence="14">
    <location>
        <begin position="415"/>
        <end position="524"/>
    </location>
</feature>
<evidence type="ECO:0000256" key="9">
    <source>
        <dbReference type="ARBA" id="ARBA00022989"/>
    </source>
</evidence>
<feature type="domain" description="Cadherin" evidence="14">
    <location>
        <begin position="1240"/>
        <end position="1337"/>
    </location>
</feature>
<evidence type="ECO:0000256" key="2">
    <source>
        <dbReference type="ARBA" id="ARBA00004251"/>
    </source>
</evidence>
<dbReference type="SMART" id="SM00112">
    <property type="entry name" value="CA"/>
    <property type="match status" value="22"/>
</dbReference>
<evidence type="ECO:0000256" key="8">
    <source>
        <dbReference type="ARBA" id="ARBA00022889"/>
    </source>
</evidence>
<evidence type="ECO:0000256" key="12">
    <source>
        <dbReference type="PROSITE-ProRule" id="PRU00043"/>
    </source>
</evidence>
<dbReference type="InterPro" id="IPR050174">
    <property type="entry name" value="Protocadherin/Cadherin-CA"/>
</dbReference>
<dbReference type="Pfam" id="PF08266">
    <property type="entry name" value="Cadherin_2"/>
    <property type="match status" value="5"/>
</dbReference>
<evidence type="ECO:0000256" key="13">
    <source>
        <dbReference type="SAM" id="Phobius"/>
    </source>
</evidence>
<keyword evidence="9 13" id="KW-1133">Transmembrane helix</keyword>
<feature type="domain" description="Cadherin" evidence="14">
    <location>
        <begin position="3003"/>
        <end position="3107"/>
    </location>
</feature>
<evidence type="ECO:0000256" key="7">
    <source>
        <dbReference type="ARBA" id="ARBA00022837"/>
    </source>
</evidence>
<feature type="transmembrane region" description="Helical" evidence="13">
    <location>
        <begin position="2603"/>
        <end position="2628"/>
    </location>
</feature>
<dbReference type="FunFam" id="2.60.40.60:FF:000129">
    <property type="entry name" value="protocadherin alpha-C2 isoform X1"/>
    <property type="match status" value="4"/>
</dbReference>
<dbReference type="InterPro" id="IPR013164">
    <property type="entry name" value="Cadherin_N"/>
</dbReference>
<dbReference type="GO" id="GO:0007156">
    <property type="term" value="P:homophilic cell adhesion via plasma membrane adhesion molecules"/>
    <property type="evidence" value="ECO:0007669"/>
    <property type="project" value="InterPro"/>
</dbReference>
<dbReference type="CDD" id="cd11304">
    <property type="entry name" value="Cadherin_repeat"/>
    <property type="match status" value="26"/>
</dbReference>
<feature type="domain" description="Cadherin" evidence="14">
    <location>
        <begin position="797"/>
        <end position="905"/>
    </location>
</feature>
<evidence type="ECO:0000256" key="1">
    <source>
        <dbReference type="ARBA" id="ARBA00003436"/>
    </source>
</evidence>
<comment type="function">
    <text evidence="1">Potential calcium-dependent cell-adhesion protein. May be involved in the establishment and maintenance of specific neuronal connections in the brain.</text>
</comment>
<keyword evidence="11" id="KW-0325">Glycoprotein</keyword>
<keyword evidence="4 13" id="KW-0812">Transmembrane</keyword>
<accession>A0A060XB51</accession>
<feature type="domain" description="Cadherin" evidence="14">
    <location>
        <begin position="205"/>
        <end position="309"/>
    </location>
</feature>
<dbReference type="InterPro" id="IPR002126">
    <property type="entry name" value="Cadherin-like_dom"/>
</dbReference>
<dbReference type="PANTHER" id="PTHR24028">
    <property type="entry name" value="CADHERIN-87A"/>
    <property type="match status" value="1"/>
</dbReference>
<keyword evidence="7 12" id="KW-0106">Calcium</keyword>
<reference evidence="15" key="1">
    <citation type="journal article" date="2014" name="Nat. Commun.">
        <title>The rainbow trout genome provides novel insights into evolution after whole-genome duplication in vertebrates.</title>
        <authorList>
            <person name="Berthelot C."/>
            <person name="Brunet F."/>
            <person name="Chalopin D."/>
            <person name="Juanchich A."/>
            <person name="Bernard M."/>
            <person name="Noel B."/>
            <person name="Bento P."/>
            <person name="Da Silva C."/>
            <person name="Labadie K."/>
            <person name="Alberti A."/>
            <person name="Aury J.M."/>
            <person name="Louis A."/>
            <person name="Dehais P."/>
            <person name="Bardou P."/>
            <person name="Montfort J."/>
            <person name="Klopp C."/>
            <person name="Cabau C."/>
            <person name="Gaspin C."/>
            <person name="Thorgaard G.H."/>
            <person name="Boussaha M."/>
            <person name="Quillet E."/>
            <person name="Guyomard R."/>
            <person name="Galiana D."/>
            <person name="Bobe J."/>
            <person name="Volff J.N."/>
            <person name="Genet C."/>
            <person name="Wincker P."/>
            <person name="Jaillon O."/>
            <person name="Roest Crollius H."/>
            <person name="Guiguen Y."/>
        </authorList>
    </citation>
    <scope>NUCLEOTIDE SEQUENCE [LARGE SCALE GENOMIC DNA]</scope>
</reference>
<dbReference type="EMBL" id="FR905142">
    <property type="protein sequence ID" value="CDQ76457.1"/>
    <property type="molecule type" value="Genomic_DNA"/>
</dbReference>
<dbReference type="FunFam" id="2.60.40.60:FF:000007">
    <property type="entry name" value="Protocadherin alpha 2"/>
    <property type="match status" value="2"/>
</dbReference>
<protein>
    <recommendedName>
        <fullName evidence="14">Cadherin domain-containing protein</fullName>
    </recommendedName>
</protein>
<evidence type="ECO:0000259" key="14">
    <source>
        <dbReference type="PROSITE" id="PS50268"/>
    </source>
</evidence>
<feature type="domain" description="Cadherin" evidence="14">
    <location>
        <begin position="608"/>
        <end position="696"/>
    </location>
</feature>
<dbReference type="FunFam" id="2.60.40.60:FF:000001">
    <property type="entry name" value="Protocadherin alpha 2"/>
    <property type="match status" value="3"/>
</dbReference>
<dbReference type="GO" id="GO:0005886">
    <property type="term" value="C:plasma membrane"/>
    <property type="evidence" value="ECO:0007669"/>
    <property type="project" value="UniProtKB-SubCell"/>
</dbReference>
<evidence type="ECO:0000256" key="3">
    <source>
        <dbReference type="ARBA" id="ARBA00022475"/>
    </source>
</evidence>
<dbReference type="Proteomes" id="UP000193380">
    <property type="component" value="Unassembled WGS sequence"/>
</dbReference>
<feature type="domain" description="Cadherin" evidence="14">
    <location>
        <begin position="1683"/>
        <end position="1791"/>
    </location>
</feature>
<reference evidence="15" key="2">
    <citation type="submission" date="2014-03" db="EMBL/GenBank/DDBJ databases">
        <authorList>
            <person name="Genoscope - CEA"/>
        </authorList>
    </citation>
    <scope>NUCLEOTIDE SEQUENCE</scope>
</reference>
<evidence type="ECO:0000256" key="5">
    <source>
        <dbReference type="ARBA" id="ARBA00022729"/>
    </source>
</evidence>
<dbReference type="PANTHER" id="PTHR24028:SF296">
    <property type="entry name" value="PROTOCADHERIN 1 GAMMA 11 PRECURSOR-RELATED"/>
    <property type="match status" value="1"/>
</dbReference>
<feature type="domain" description="Cadherin" evidence="14">
    <location>
        <begin position="2789"/>
        <end position="2897"/>
    </location>
</feature>
<dbReference type="PaxDb" id="8022-A0A060XB51"/>
<dbReference type="FunFam" id="2.60.40.60:FF:000006">
    <property type="entry name" value="Protocadherin alpha 2"/>
    <property type="match status" value="4"/>
</dbReference>
<dbReference type="PROSITE" id="PS50268">
    <property type="entry name" value="CADHERIN_2"/>
    <property type="match status" value="24"/>
</dbReference>
<dbReference type="PRINTS" id="PR00205">
    <property type="entry name" value="CADHERIN"/>
</dbReference>
<feature type="domain" description="Cadherin" evidence="14">
    <location>
        <begin position="906"/>
        <end position="1010"/>
    </location>
</feature>
<dbReference type="GO" id="GO:0009653">
    <property type="term" value="P:anatomical structure morphogenesis"/>
    <property type="evidence" value="ECO:0007669"/>
    <property type="project" value="UniProtKB-ARBA"/>
</dbReference>
<dbReference type="GO" id="GO:0005509">
    <property type="term" value="F:calcium ion binding"/>
    <property type="evidence" value="ECO:0007669"/>
    <property type="project" value="UniProtKB-UniRule"/>
</dbReference>
<feature type="domain" description="Cadherin" evidence="14">
    <location>
        <begin position="96"/>
        <end position="204"/>
    </location>
</feature>
<name>A0A060XB51_ONCMY</name>
<comment type="subcellular location">
    <subcellularLocation>
        <location evidence="2">Cell membrane</location>
        <topology evidence="2">Single-pass type I membrane protein</topology>
    </subcellularLocation>
</comment>
<dbReference type="InterPro" id="IPR020894">
    <property type="entry name" value="Cadherin_CS"/>
</dbReference>
<evidence type="ECO:0000313" key="16">
    <source>
        <dbReference type="Proteomes" id="UP000193380"/>
    </source>
</evidence>
<sequence>MKTGSLIGNVAQDLGLDLKRLRAGRARIVTGESIQYTELKTDKGILVVSERIDREQLCGDVTPCSFSFEMILENPMELHRLTVEILDINDNAPIFRKNEIKFEISESVILGSRFMLASAEDADVGNNGLQKYILMPNDNFVLKQHANPDGRKYAEIILQKPLDREEHPRLSLKLIAVDGGNPQRSGTVNIEITVLDANDNAPVFNQSVYRATVMENAPKDTYITTVNASDADSGSNGLITYYFSNLKEHQSDIFHMDETNGTMTLVGKIDYEKDKKYELMIEAMDQGGLTDSSKVLIEIVDVNDNSPVINVMSFSSPVSEDSPLGTTIAIINVKDADSESNGHVMCSIDNNLPFKIKSSLTNYYTVITDSAFDRETMPEYNITIKATDSGSPPLSSARTIHLKISDVNDNSPLFAKGTYSAYVTENNSPGMSIFTISALDSDWNQNARISYLLEDTKISGTPVSSYISINSETGVLHAVRSFDYEQIKQLKLVVKAQDGGSPPLSSNVSVNIIIQDQNDNAPQVLYPVQASSSLVAEMVPRSADVGYLVTKVVAVDVDSGQNAWLSYKLRKATDRALFEVGLQNGEIRTIRQVLYPVQTSSSLVAEMVPRSADVGYLVTKVVAVDVDSGQNAWLSYKLQKMTDRALFEVGLQNGEIRTIRQVNDKDAVKQRLVVVVEDNGQPSRSATVNVNVAVADSFPEEMKTGSLIGNLAQDLGLDLKRLRTGRARIVTGESIQYTELKTDKGILVVSERIDREQLCGDVTPCSFSFEIILENPMELHHITIEILDVNDHPPIFKKTDVKLEISESAILGARFVLENAEDPDVGVHSLQNYVLTPNDNFALKQHANPDGSKYAEMILQKQLDREEHPRLSLKLIAVDGGNPQRSGTVNIEITVLDANDNAPVFNQSVYRATVMENAPKGTYITNVNASDADSGSNGYITYSLSNLKGNLADMLTINENNGILSVAGLIDYEKDKKYELRIEAKDQGGLTDSSKVIVEVIDVNDNAPVISVMSFTSPISEDSPPGTTIGIINVKDVDSGENGQVSCNLDQNIPFKIKSNLRNYYTLVTDAVLDRESVLEYNITVVATDAGSPPLSSRRTFHLKVSDVNDNAPLFPHVVYNSFVAENNSPGVSIFTVTAKDTDSNQNARISYILEDGDVSGTPMSAYVSVNAESGVINALRSFDYEQIKQLILVVKAQDGGSPPLSSNVSINIFIQDQNDNAPQVLYPVQTSNSLVAEMVPRSADVGYLVTKVVAVDVDSGQNAWLSYKLQKATDRALFEVGLQNGEIRTIRQVNDKDAVKQRLTVVVEDNGQPSRSATVNVNVAVADSFPEVLSEFTDFTHDKEYNDNLTFYLVLALAVVSFLFITCLVVIISVKIYRWRQSRVLYHSNLPVIPYYPPRYADTLGTGTLQHVYNYEVCRTTDSRKSDCQFARPCSQNVLILDPSSTGTMQRMQSENNILDESDSPLENDLEMKISESASNGEIRTIRQVNDKDVKQRLTVVVEDNGQPSRSATVNVNVAVADSFPEVLSEFTDFTHDKEYNDNLTFYLVLALAVVSFLFITCLVVIISVKIYRWRHGQIRYSIPEEMKTGSLIGNVAQDLGLDLKRLRAGRARIVTGESIQYTELKTDKGMLVVRERIDREQLCTDVTPCSFSFEIILENPMELHLVTVEILDVNDHAPVFPNKDINFEISESATVGARFPLESAEDPDVGLNALQNYILTPNDNFILKQHANPDGSKYAEMFLQKPLDREELPRLSLKLIAVDGGNPQRSGTVNIEITVLDVNDNGPVFNQSVYRAVVMENAPKGTYITTVNASDADGGSNGEIAYSLSKLKGSIADIFIINENTGIISVSGQIDYEKNKKYEVRVEAKDQGGLTDTSKVVIEVIDVNDNAPVINVMSFSSPVSEDAPPGTTIAIINVKDTDSERNGQITCSIDTNLPFKIKSSMTNYYNVITDSIFDRETVSEYNITITATDSGSPPLSSARTLHLRISDVNDNAPLFDKGPYSAYITENNSPGMSIFTVSARDSDWNQNARISYLLEDTQISGTPVSTYISINSETGVLHAVRSFDYEQIKQLTVLVKAQDGGSPPLSSNVTVKIMIQDQNDNAPQVLYPVQTSSSLVAEMVPRSADVGYLVTKVVAVDLDSGQNAWLSYKLQKATDRALFEVGLQNGEIRTVRQVNDKDAVKQRLTVVVEDNGQPSRSATVNVNVAVADSFPEVLSEFTDFTHDKDYNDNLTFYLVLALAVVSFLFITCLVVIISVKIYRWRQSRILYHSNLPVIPYYPPRYADTLGTGTLQHVYNYEVCRTTDSRKSDCQFARPCSQNVLIMDPSSTGTMQRIQSEQNILDEPDSPLEVSVHGQVSYSIPEEMAKGSLVGNIAQDLGLDIKRLKSGKARIYTGDSAEYIELNKERGILLIKERIDREALCGQTTPCALHLQIILENPMEFYSITIELTDDGGSPPLSSNVTVKIMIQDQNDNAPQVLYPVQTSSSLVAEMVPRSADVGYLVTKVVAVDVDSGQNAWLSYKLQKATDRALFEVGLQNGEIRTIRQVNDKDVVKQRLTVVVEDNGQPSLNVNVAVADSFPEVLSEFTDFTHDKEYNDNLTFYLVLALAVVSFLFITCLVVIISVKIYRWRQSRVLYHSNLPVIPYYPPRYADTLGTGTLQHVYNYEVCRTTDSRKSDLHGQVSYSIPEEMEKGSLVGNIAQDLGLDIKRLKSGKARIYTGDSAEYIELSKERGVLLIREKIDREALCGQTTPCALHFQIILENPMEFYSITVEITDTNDNAPVFKRNAMTFEISESALTGARFVLERAIDNDVGINGLQSYYIRPTDHFILKPNSKIGSSKNVEMVLQKPLDREEQEHISLTLTALDGGEPQLSGTMQIVITVLDANDNAPVCAEAEYTASISEGAPKGTVLTTISASDADQGPNGRVTYSISNTAEGAAELFEVDEKYGVVRLVGNVDYEKMKHYEIDVQATDQGGHSDACKVIIEVMDTNDNKPSINTMSKTNSISEDATPGTVVTMMNIQDPDSGENGRVQCTMNENIPFAMKSTSNNFFTVVTDSDLDRERASEYNISVTCSDEGVPSLSSSVTLTLQISDVNDNAPVFERSSYEAYIIENNTPGLSIFTVKARDADWNQNARVSYILEDSSCLSPHMCPLVLTVESSMQCALLITSRSSISSSA</sequence>
<gene>
    <name evidence="15" type="ORF">GSONMT00057557001</name>
</gene>
<feature type="domain" description="Cadherin" evidence="14">
    <location>
        <begin position="2002"/>
        <end position="2111"/>
    </location>
</feature>
<dbReference type="SUPFAM" id="SSF49313">
    <property type="entry name" value="Cadherin-like"/>
    <property type="match status" value="23"/>
</dbReference>
<evidence type="ECO:0000313" key="15">
    <source>
        <dbReference type="EMBL" id="CDQ76457.1"/>
    </source>
</evidence>
<feature type="domain" description="Cadherin" evidence="14">
    <location>
        <begin position="2348"/>
        <end position="2482"/>
    </location>
</feature>
<feature type="domain" description="Cadherin" evidence="14">
    <location>
        <begin position="2497"/>
        <end position="2590"/>
    </location>
</feature>
<organism evidence="15 16">
    <name type="scientific">Oncorhynchus mykiss</name>
    <name type="common">Rainbow trout</name>
    <name type="synonym">Salmo gairdneri</name>
    <dbReference type="NCBI Taxonomy" id="8022"/>
    <lineage>
        <taxon>Eukaryota</taxon>
        <taxon>Metazoa</taxon>
        <taxon>Chordata</taxon>
        <taxon>Craniata</taxon>
        <taxon>Vertebrata</taxon>
        <taxon>Euteleostomi</taxon>
        <taxon>Actinopterygii</taxon>
        <taxon>Neopterygii</taxon>
        <taxon>Teleostei</taxon>
        <taxon>Protacanthopterygii</taxon>
        <taxon>Salmoniformes</taxon>
        <taxon>Salmonidae</taxon>
        <taxon>Salmoninae</taxon>
        <taxon>Oncorhynchus</taxon>
    </lineage>
</organism>
<feature type="domain" description="Cadherin" evidence="14">
    <location>
        <begin position="1792"/>
        <end position="1896"/>
    </location>
</feature>
<evidence type="ECO:0000256" key="10">
    <source>
        <dbReference type="ARBA" id="ARBA00023136"/>
    </source>
</evidence>
<dbReference type="FunFam" id="2.60.40.60:FF:000018">
    <property type="entry name" value="Protocadherin gamma c3"/>
    <property type="match status" value="2"/>
</dbReference>
<feature type="transmembrane region" description="Helical" evidence="13">
    <location>
        <begin position="1350"/>
        <end position="1375"/>
    </location>
</feature>
<dbReference type="InterPro" id="IPR015919">
    <property type="entry name" value="Cadherin-like_sf"/>
</dbReference>
<dbReference type="Gene3D" id="2.60.40.60">
    <property type="entry name" value="Cadherins"/>
    <property type="match status" value="26"/>
</dbReference>
<feature type="transmembrane region" description="Helical" evidence="13">
    <location>
        <begin position="2236"/>
        <end position="2261"/>
    </location>
</feature>
<feature type="domain" description="Cadherin" evidence="14">
    <location>
        <begin position="740"/>
        <end position="796"/>
    </location>
</feature>
<feature type="domain" description="Cadherin" evidence="14">
    <location>
        <begin position="1011"/>
        <end position="1115"/>
    </location>
</feature>
<feature type="domain" description="Cadherin" evidence="14">
    <location>
        <begin position="2898"/>
        <end position="3002"/>
    </location>
</feature>
<feature type="domain" description="Cadherin" evidence="14">
    <location>
        <begin position="2126"/>
        <end position="2223"/>
    </location>
</feature>
<evidence type="ECO:0000256" key="6">
    <source>
        <dbReference type="ARBA" id="ARBA00022737"/>
    </source>
</evidence>
<feature type="domain" description="Cadherin" evidence="14">
    <location>
        <begin position="1116"/>
        <end position="1225"/>
    </location>
</feature>